<dbReference type="PROSITE" id="PS51257">
    <property type="entry name" value="PROKAR_LIPOPROTEIN"/>
    <property type="match status" value="1"/>
</dbReference>
<reference evidence="4" key="1">
    <citation type="journal article" date="2017" name="Genome Announc.">
        <title>Draft Genome Sequence of Terrimicrobium sacchariphilum NM-5T, a Facultative Anaerobic Soil Bacterium of the Class Spartobacteria.</title>
        <authorList>
            <person name="Qiu Y.L."/>
            <person name="Tourlousse D.M."/>
            <person name="Matsuura N."/>
            <person name="Ohashi A."/>
            <person name="Sekiguchi Y."/>
        </authorList>
    </citation>
    <scope>NUCLEOTIDE SEQUENCE [LARGE SCALE GENOMIC DNA]</scope>
    <source>
        <strain evidence="4">NM-5</strain>
    </source>
</reference>
<dbReference type="AlphaFoldDB" id="A0A146G629"/>
<dbReference type="SUPFAM" id="SSF53474">
    <property type="entry name" value="alpha/beta-Hydrolases"/>
    <property type="match status" value="1"/>
</dbReference>
<organism evidence="3 4">
    <name type="scientific">Terrimicrobium sacchariphilum</name>
    <dbReference type="NCBI Taxonomy" id="690879"/>
    <lineage>
        <taxon>Bacteria</taxon>
        <taxon>Pseudomonadati</taxon>
        <taxon>Verrucomicrobiota</taxon>
        <taxon>Terrimicrobiia</taxon>
        <taxon>Terrimicrobiales</taxon>
        <taxon>Terrimicrobiaceae</taxon>
        <taxon>Terrimicrobium</taxon>
    </lineage>
</organism>
<dbReference type="Gene3D" id="3.40.50.1820">
    <property type="entry name" value="alpha/beta hydrolase"/>
    <property type="match status" value="1"/>
</dbReference>
<feature type="signal peptide" evidence="1">
    <location>
        <begin position="1"/>
        <end position="20"/>
    </location>
</feature>
<dbReference type="InterPro" id="IPR000073">
    <property type="entry name" value="AB_hydrolase_1"/>
</dbReference>
<keyword evidence="4" id="KW-1185">Reference proteome</keyword>
<accession>A0A146G629</accession>
<dbReference type="OrthoDB" id="9765872at2"/>
<dbReference type="Proteomes" id="UP000076023">
    <property type="component" value="Unassembled WGS sequence"/>
</dbReference>
<dbReference type="RefSeq" id="WP_153811317.1">
    <property type="nucleotide sequence ID" value="NZ_BDCO01000002.1"/>
</dbReference>
<evidence type="ECO:0000256" key="1">
    <source>
        <dbReference type="SAM" id="SignalP"/>
    </source>
</evidence>
<sequence length="517" mass="57138">MKRFSTLLLLVVVLAGCARNAEQAKSPAAVSCSLVREARRESDPSERLALLVEASAKAMAVGEAGQPAYAHAMEGLLRMVETGQLKPGARYAVRGADGKSMTLQIGGKSRNERDFSYFTDFEKSVPNRRAVERGLQWPGWGFPTVGHRSVTAANRANDPFAPPTGYHLPATVFLDFEGNKATLRLLDTYKITSFESDGKDWKIAGDISTPTNLTFRSRRNPILASIGFLLMTDRFKFPNQLIFTEPYDRSRTPVVLVHGLLSTPMMWGNLVRSLEADPEIRRRYQFWVFFYPTGWPIPLSAAQLRRSLADADQRYHYKELVLVGHSMGGILSRIQVTDSNGRGVLADIVGDPAAASLERRMPGNGKLKDAMFFKPNPKVEKVVFICTPHRGSNLALIGPAGWVAGLIRLPSYVVSLAKDVGQYFSEEERRRMPTSIGGLSPHNRFLQAIARRPIHSRTFSIIGDRGRGDTPNSSDGVVPYSSAHIDGAESELIVPADHGAFNHPKAIEELRRILLTQ</sequence>
<dbReference type="Pfam" id="PF12697">
    <property type="entry name" value="Abhydrolase_6"/>
    <property type="match status" value="1"/>
</dbReference>
<dbReference type="InterPro" id="IPR029058">
    <property type="entry name" value="AB_hydrolase_fold"/>
</dbReference>
<comment type="caution">
    <text evidence="3">The sequence shown here is derived from an EMBL/GenBank/DDBJ whole genome shotgun (WGS) entry which is preliminary data.</text>
</comment>
<evidence type="ECO:0000259" key="2">
    <source>
        <dbReference type="Pfam" id="PF12697"/>
    </source>
</evidence>
<dbReference type="PANTHER" id="PTHR37946">
    <property type="entry name" value="SLL1969 PROTEIN"/>
    <property type="match status" value="1"/>
</dbReference>
<gene>
    <name evidence="3" type="ORF">TSACC_21245</name>
</gene>
<dbReference type="InParanoid" id="A0A146G629"/>
<dbReference type="STRING" id="690879.TSACC_21245"/>
<feature type="chain" id="PRO_5007524467" evidence="1">
    <location>
        <begin position="21"/>
        <end position="517"/>
    </location>
</feature>
<feature type="domain" description="AB hydrolase-1" evidence="2">
    <location>
        <begin position="254"/>
        <end position="508"/>
    </location>
</feature>
<dbReference type="PANTHER" id="PTHR37946:SF1">
    <property type="entry name" value="SLL1969 PROTEIN"/>
    <property type="match status" value="1"/>
</dbReference>
<protein>
    <submittedName>
        <fullName evidence="3">Triacylglycerol esterase/liPASe EstA</fullName>
    </submittedName>
</protein>
<proteinExistence type="predicted"/>
<name>A0A146G629_TERSA</name>
<dbReference type="EMBL" id="BDCO01000002">
    <property type="protein sequence ID" value="GAT32843.1"/>
    <property type="molecule type" value="Genomic_DNA"/>
</dbReference>
<keyword evidence="1" id="KW-0732">Signal</keyword>
<evidence type="ECO:0000313" key="3">
    <source>
        <dbReference type="EMBL" id="GAT32843.1"/>
    </source>
</evidence>
<evidence type="ECO:0000313" key="4">
    <source>
        <dbReference type="Proteomes" id="UP000076023"/>
    </source>
</evidence>